<dbReference type="Pfam" id="PF00015">
    <property type="entry name" value="MCPsignal"/>
    <property type="match status" value="1"/>
</dbReference>
<evidence type="ECO:0000259" key="6">
    <source>
        <dbReference type="PROSITE" id="PS50111"/>
    </source>
</evidence>
<dbReference type="Pfam" id="PF22673">
    <property type="entry name" value="MCP-like_PDC_1"/>
    <property type="match status" value="1"/>
</dbReference>
<dbReference type="SMART" id="SM00304">
    <property type="entry name" value="HAMP"/>
    <property type="match status" value="1"/>
</dbReference>
<dbReference type="InterPro" id="IPR004089">
    <property type="entry name" value="MCPsignal_dom"/>
</dbReference>
<sequence precursor="true">MKHLPISTKLLWITSALFLAIVTILSVTLWWALSSKNAEIANEVQEVLHQETRAKLEARAGEYGEMIAGFINEAYRIPYSFAATIEQSSGTEHLTREGLEVSVAAVLKKNSQLSSMYAQFEANGFDGNDAQYLSGTSHSVAGAGSLELYFVRNDDGSVTQEAVDDAAEKYVTTLNEFGIREAEWYLCAKDSKRPCLMEPYLYEVTPGHNALMTSLTVPVMKDGKFTGLVGADLNLPIFQKLIKELSGELYQGKAKVTLLSSKGLIVAASHYDKMARPVKEAMSADLAGQLRNLHKGERYFENDVEIAVAYPIDIPLSGSTWSLVIEVPREEAFKTAMALNDQMQAMAQSLGSLQLTLGAVVSVIAVFSIWLVIRSIISPLRMIQSRVENLASAEGDLTQSIEVESHAELIALGKGFNAFLTKLRLLIVELKQLASQSQQESLTVANIAQQTRDSVNGQYGEIESVVTAVNQMSATALEVAKASEQTAMETDAMSQNVKQSEHSLMTAMECVTTMSEESLQAKEAVGRVSTSSDNISSIVEVIRSIAEQTNLLALNAAIEAARAGEQGRGFAVVADEVRALASKTQTSTDDITQLISSLQMEVSSASDVIDSGAVKAQQAVAQTEEALASINAMVAQIDEVSSQVTHIATAAEEQSAVTEEVNKNITGISDSASDLARLAGEALDSSTNLADLVKSQHEQLGRLKT</sequence>
<dbReference type="Pfam" id="PF00672">
    <property type="entry name" value="HAMP"/>
    <property type="match status" value="1"/>
</dbReference>
<feature type="transmembrane region" description="Helical" evidence="5">
    <location>
        <begin position="12"/>
        <end position="33"/>
    </location>
</feature>
<dbReference type="PROSITE" id="PS50885">
    <property type="entry name" value="HAMP"/>
    <property type="match status" value="1"/>
</dbReference>
<dbReference type="STRING" id="425104.Ssed_1066"/>
<dbReference type="GO" id="GO:0006935">
    <property type="term" value="P:chemotaxis"/>
    <property type="evidence" value="ECO:0007669"/>
    <property type="project" value="InterPro"/>
</dbReference>
<evidence type="ECO:0000313" key="8">
    <source>
        <dbReference type="EMBL" id="ABV35677.1"/>
    </source>
</evidence>
<feature type="domain" description="HAMP" evidence="7">
    <location>
        <begin position="374"/>
        <end position="428"/>
    </location>
</feature>
<dbReference type="GO" id="GO:0004888">
    <property type="term" value="F:transmembrane signaling receptor activity"/>
    <property type="evidence" value="ECO:0007669"/>
    <property type="project" value="InterPro"/>
</dbReference>
<dbReference type="EMBL" id="CP000821">
    <property type="protein sequence ID" value="ABV35677.1"/>
    <property type="molecule type" value="Genomic_DNA"/>
</dbReference>
<keyword evidence="9" id="KW-1185">Reference proteome</keyword>
<dbReference type="PROSITE" id="PS50111">
    <property type="entry name" value="CHEMOTAXIS_TRANSDUC_2"/>
    <property type="match status" value="1"/>
</dbReference>
<dbReference type="CDD" id="cd11386">
    <property type="entry name" value="MCP_signal"/>
    <property type="match status" value="1"/>
</dbReference>
<keyword evidence="5" id="KW-0812">Transmembrane</keyword>
<feature type="transmembrane region" description="Helical" evidence="5">
    <location>
        <begin position="353"/>
        <end position="373"/>
    </location>
</feature>
<dbReference type="SUPFAM" id="SSF58104">
    <property type="entry name" value="Methyl-accepting chemotaxis protein (MCP) signaling domain"/>
    <property type="match status" value="1"/>
</dbReference>
<protein>
    <submittedName>
        <fullName evidence="8">Methyl-accepting chemotaxis sensory transducer</fullName>
    </submittedName>
</protein>
<feature type="domain" description="Methyl-accepting transducer" evidence="6">
    <location>
        <begin position="433"/>
        <end position="669"/>
    </location>
</feature>
<evidence type="ECO:0000256" key="1">
    <source>
        <dbReference type="ARBA" id="ARBA00004370"/>
    </source>
</evidence>
<organism evidence="8 9">
    <name type="scientific">Shewanella sediminis (strain HAW-EB3)</name>
    <dbReference type="NCBI Taxonomy" id="425104"/>
    <lineage>
        <taxon>Bacteria</taxon>
        <taxon>Pseudomonadati</taxon>
        <taxon>Pseudomonadota</taxon>
        <taxon>Gammaproteobacteria</taxon>
        <taxon>Alteromonadales</taxon>
        <taxon>Shewanellaceae</taxon>
        <taxon>Shewanella</taxon>
    </lineage>
</organism>
<dbReference type="PANTHER" id="PTHR32089">
    <property type="entry name" value="METHYL-ACCEPTING CHEMOTAXIS PROTEIN MCPB"/>
    <property type="match status" value="1"/>
</dbReference>
<dbReference type="CDD" id="cd12913">
    <property type="entry name" value="PDC1_MCP_like"/>
    <property type="match status" value="1"/>
</dbReference>
<dbReference type="GO" id="GO:0007165">
    <property type="term" value="P:signal transduction"/>
    <property type="evidence" value="ECO:0007669"/>
    <property type="project" value="UniProtKB-KW"/>
</dbReference>
<dbReference type="InterPro" id="IPR004090">
    <property type="entry name" value="Chemotax_Me-accpt_rcpt"/>
</dbReference>
<name>A8FS54_SHESH</name>
<keyword evidence="2 4" id="KW-0807">Transducer</keyword>
<dbReference type="eggNOG" id="COG0840">
    <property type="taxonomic scope" value="Bacteria"/>
</dbReference>
<dbReference type="SMART" id="SM00283">
    <property type="entry name" value="MA"/>
    <property type="match status" value="1"/>
</dbReference>
<accession>A8FS54</accession>
<dbReference type="Proteomes" id="UP000002015">
    <property type="component" value="Chromosome"/>
</dbReference>
<dbReference type="CDD" id="cd06225">
    <property type="entry name" value="HAMP"/>
    <property type="match status" value="1"/>
</dbReference>
<dbReference type="AlphaFoldDB" id="A8FS54"/>
<evidence type="ECO:0000259" key="7">
    <source>
        <dbReference type="PROSITE" id="PS50885"/>
    </source>
</evidence>
<evidence type="ECO:0000256" key="2">
    <source>
        <dbReference type="ARBA" id="ARBA00023224"/>
    </source>
</evidence>
<reference evidence="8 9" key="1">
    <citation type="submission" date="2007-08" db="EMBL/GenBank/DDBJ databases">
        <title>Complete sequence of Shewanella sediminis HAW-EB3.</title>
        <authorList>
            <consortium name="US DOE Joint Genome Institute"/>
            <person name="Copeland A."/>
            <person name="Lucas S."/>
            <person name="Lapidus A."/>
            <person name="Barry K."/>
            <person name="Glavina del Rio T."/>
            <person name="Dalin E."/>
            <person name="Tice H."/>
            <person name="Pitluck S."/>
            <person name="Chertkov O."/>
            <person name="Brettin T."/>
            <person name="Bruce D."/>
            <person name="Detter J.C."/>
            <person name="Han C."/>
            <person name="Schmutz J."/>
            <person name="Larimer F."/>
            <person name="Land M."/>
            <person name="Hauser L."/>
            <person name="Kyrpides N."/>
            <person name="Kim E."/>
            <person name="Zhao J.-S."/>
            <person name="Richardson P."/>
        </authorList>
    </citation>
    <scope>NUCLEOTIDE SEQUENCE [LARGE SCALE GENOMIC DNA]</scope>
    <source>
        <strain evidence="8 9">HAW-EB3</strain>
    </source>
</reference>
<evidence type="ECO:0000256" key="4">
    <source>
        <dbReference type="PROSITE-ProRule" id="PRU00284"/>
    </source>
</evidence>
<evidence type="ECO:0000256" key="3">
    <source>
        <dbReference type="ARBA" id="ARBA00029447"/>
    </source>
</evidence>
<dbReference type="InterPro" id="IPR003660">
    <property type="entry name" value="HAMP_dom"/>
</dbReference>
<keyword evidence="5" id="KW-1133">Transmembrane helix</keyword>
<dbReference type="HOGENOM" id="CLU_000445_107_19_6"/>
<comment type="similarity">
    <text evidence="3">Belongs to the methyl-accepting chemotaxis (MCP) protein family.</text>
</comment>
<dbReference type="OrthoDB" id="2489132at2"/>
<proteinExistence type="inferred from homology"/>
<dbReference type="PRINTS" id="PR00260">
    <property type="entry name" value="CHEMTRNSDUCR"/>
</dbReference>
<dbReference type="PANTHER" id="PTHR32089:SF117">
    <property type="entry name" value="METHYL ACCEPTING SENSORY TRANSDUCER WITH CACHE_1 SMALL MOLECULE BINDING DOMAIN"/>
    <property type="match status" value="1"/>
</dbReference>
<dbReference type="Gene3D" id="1.10.287.950">
    <property type="entry name" value="Methyl-accepting chemotaxis protein"/>
    <property type="match status" value="1"/>
</dbReference>
<dbReference type="RefSeq" id="WP_012141413.1">
    <property type="nucleotide sequence ID" value="NC_009831.1"/>
</dbReference>
<dbReference type="KEGG" id="sse:Ssed_1066"/>
<dbReference type="Gene3D" id="3.30.450.20">
    <property type="entry name" value="PAS domain"/>
    <property type="match status" value="1"/>
</dbReference>
<comment type="subcellular location">
    <subcellularLocation>
        <location evidence="1">Membrane</location>
    </subcellularLocation>
</comment>
<gene>
    <name evidence="8" type="ordered locus">Ssed_1066</name>
</gene>
<keyword evidence="5" id="KW-0472">Membrane</keyword>
<dbReference type="FunFam" id="1.10.287.950:FF:000001">
    <property type="entry name" value="Methyl-accepting chemotaxis sensory transducer"/>
    <property type="match status" value="1"/>
</dbReference>
<evidence type="ECO:0000313" key="9">
    <source>
        <dbReference type="Proteomes" id="UP000002015"/>
    </source>
</evidence>
<evidence type="ECO:0000256" key="5">
    <source>
        <dbReference type="SAM" id="Phobius"/>
    </source>
</evidence>
<dbReference type="GO" id="GO:0016020">
    <property type="term" value="C:membrane"/>
    <property type="evidence" value="ECO:0007669"/>
    <property type="project" value="UniProtKB-SubCell"/>
</dbReference>